<accession>A0ABY7CE23</accession>
<organism evidence="2 3">
    <name type="scientific">Puccinia triticina</name>
    <dbReference type="NCBI Taxonomy" id="208348"/>
    <lineage>
        <taxon>Eukaryota</taxon>
        <taxon>Fungi</taxon>
        <taxon>Dikarya</taxon>
        <taxon>Basidiomycota</taxon>
        <taxon>Pucciniomycotina</taxon>
        <taxon>Pucciniomycetes</taxon>
        <taxon>Pucciniales</taxon>
        <taxon>Pucciniaceae</taxon>
        <taxon>Puccinia</taxon>
    </lineage>
</organism>
<reference evidence="2" key="1">
    <citation type="submission" date="2022-10" db="EMBL/GenBank/DDBJ databases">
        <title>Puccinia triticina Genome sequencing and assembly.</title>
        <authorList>
            <person name="Li C."/>
        </authorList>
    </citation>
    <scope>NUCLEOTIDE SEQUENCE</scope>
    <source>
        <strain evidence="2">Pt15</strain>
    </source>
</reference>
<name>A0ABY7CE23_9BASI</name>
<dbReference type="EMBL" id="CP110422">
    <property type="protein sequence ID" value="WAQ82157.1"/>
    <property type="molecule type" value="Genomic_DNA"/>
</dbReference>
<keyword evidence="3" id="KW-1185">Reference proteome</keyword>
<feature type="compositionally biased region" description="Polar residues" evidence="1">
    <location>
        <begin position="161"/>
        <end position="178"/>
    </location>
</feature>
<feature type="compositionally biased region" description="Polar residues" evidence="1">
    <location>
        <begin position="121"/>
        <end position="131"/>
    </location>
</feature>
<protein>
    <submittedName>
        <fullName evidence="2">Uncharacterized protein</fullName>
    </submittedName>
</protein>
<evidence type="ECO:0000313" key="2">
    <source>
        <dbReference type="EMBL" id="WAQ82157.1"/>
    </source>
</evidence>
<dbReference type="Proteomes" id="UP001164743">
    <property type="component" value="Chromosome 2A"/>
</dbReference>
<proteinExistence type="predicted"/>
<evidence type="ECO:0000313" key="3">
    <source>
        <dbReference type="Proteomes" id="UP001164743"/>
    </source>
</evidence>
<feature type="region of interest" description="Disordered" evidence="1">
    <location>
        <begin position="1"/>
        <end position="178"/>
    </location>
</feature>
<sequence length="178" mass="20017">MSALRMLQENAHDRLASRQEPTQPNEDSRRIGPPPAQEKRKQIFPNFHKLDRPLDVYPQPPPEPQGSYSQFYSHPKQPPASQPSPVNTQRNPAELNTRLTVLKRGESYSLHETQPLYPSNLPHSHTQSQQGTDDRLTLKKPNNSRPSRGVSAPNPGIKLQSKPSSRSPELLTSTAQQP</sequence>
<gene>
    <name evidence="2" type="ORF">PtA15_2A472</name>
</gene>
<dbReference type="GeneID" id="77807391"/>
<dbReference type="RefSeq" id="XP_053017712.1">
    <property type="nucleotide sequence ID" value="XM_053166496.1"/>
</dbReference>
<evidence type="ECO:0000256" key="1">
    <source>
        <dbReference type="SAM" id="MobiDB-lite"/>
    </source>
</evidence>